<feature type="binding site" evidence="1">
    <location>
        <position position="96"/>
    </location>
    <ligand>
        <name>Mg(2+)</name>
        <dbReference type="ChEBI" id="CHEBI:18420"/>
        <label>1</label>
        <note>catalytic</note>
    </ligand>
</feature>
<dbReference type="Gene3D" id="3.40.190.80">
    <property type="match status" value="1"/>
</dbReference>
<dbReference type="HOGENOM" id="CLU_044118_5_0_2"/>
<keyword evidence="3" id="KW-1185">Reference proteome</keyword>
<dbReference type="SUPFAM" id="SSF56655">
    <property type="entry name" value="Carbohydrate phosphatase"/>
    <property type="match status" value="1"/>
</dbReference>
<dbReference type="Pfam" id="PF00459">
    <property type="entry name" value="Inositol_P"/>
    <property type="match status" value="1"/>
</dbReference>
<feature type="binding site" evidence="1">
    <location>
        <position position="97"/>
    </location>
    <ligand>
        <name>Mg(2+)</name>
        <dbReference type="ChEBI" id="CHEBI:18420"/>
        <label>1</label>
        <note>catalytic</note>
    </ligand>
</feature>
<dbReference type="GeneID" id="4782326"/>
<evidence type="ECO:0000313" key="2">
    <source>
        <dbReference type="EMBL" id="ABM80647.1"/>
    </source>
</evidence>
<dbReference type="GO" id="GO:0008934">
    <property type="term" value="F:inositol monophosphate 1-phosphatase activity"/>
    <property type="evidence" value="ECO:0007669"/>
    <property type="project" value="TreeGrafter"/>
</dbReference>
<feature type="binding site" evidence="1">
    <location>
        <position position="224"/>
    </location>
    <ligand>
        <name>Mg(2+)</name>
        <dbReference type="ChEBI" id="CHEBI:18420"/>
        <label>1</label>
        <note>catalytic</note>
    </ligand>
</feature>
<dbReference type="InterPro" id="IPR000760">
    <property type="entry name" value="Inositol_monophosphatase-like"/>
</dbReference>
<dbReference type="GO" id="GO:0006020">
    <property type="term" value="P:inositol metabolic process"/>
    <property type="evidence" value="ECO:0007669"/>
    <property type="project" value="TreeGrafter"/>
</dbReference>
<reference evidence="2 3" key="1">
    <citation type="journal article" date="2007" name="Archaea">
        <title>The genome of Hyperthermus butylicus: a sulfur-reducing, peptide fermenting, neutrophilic Crenarchaeote growing up to 108 degrees C.</title>
        <authorList>
            <person name="Brugger K."/>
            <person name="Chen L."/>
            <person name="Stark M."/>
            <person name="Zibat A."/>
            <person name="Redder P."/>
            <person name="Ruepp A."/>
            <person name="Awayez M."/>
            <person name="She Q."/>
            <person name="Garrett R.A."/>
            <person name="Klenk H.P."/>
        </authorList>
    </citation>
    <scope>NUCLEOTIDE SEQUENCE [LARGE SCALE GENOMIC DNA]</scope>
    <source>
        <strain evidence="3">DSM 5456 / JCM 9403 / PLM1-5</strain>
    </source>
</reference>
<dbReference type="Gene3D" id="3.30.540.10">
    <property type="entry name" value="Fructose-1,6-Bisphosphatase, subunit A, domain 1"/>
    <property type="match status" value="1"/>
</dbReference>
<proteinExistence type="predicted"/>
<dbReference type="RefSeq" id="WP_011821965.1">
    <property type="nucleotide sequence ID" value="NC_008818.1"/>
</dbReference>
<feature type="binding site" evidence="1">
    <location>
        <position position="77"/>
    </location>
    <ligand>
        <name>Mg(2+)</name>
        <dbReference type="ChEBI" id="CHEBI:18420"/>
        <label>1</label>
        <note>catalytic</note>
    </ligand>
</feature>
<evidence type="ECO:0000313" key="3">
    <source>
        <dbReference type="Proteomes" id="UP000002593"/>
    </source>
</evidence>
<dbReference type="STRING" id="415426.Hbut_0794"/>
<comment type="cofactor">
    <cofactor evidence="1">
        <name>Mg(2+)</name>
        <dbReference type="ChEBI" id="CHEBI:18420"/>
    </cofactor>
</comment>
<name>A2BKY6_HYPBU</name>
<dbReference type="EnsemblBacteria" id="ABM80647">
    <property type="protein sequence ID" value="ABM80647"/>
    <property type="gene ID" value="Hbut_0794"/>
</dbReference>
<dbReference type="PRINTS" id="PR00377">
    <property type="entry name" value="IMPHPHTASES"/>
</dbReference>
<gene>
    <name evidence="2" type="ordered locus">Hbut_0794</name>
</gene>
<dbReference type="EMBL" id="CP000493">
    <property type="protein sequence ID" value="ABM80647.1"/>
    <property type="molecule type" value="Genomic_DNA"/>
</dbReference>
<dbReference type="PANTHER" id="PTHR20854:SF4">
    <property type="entry name" value="INOSITOL-1-MONOPHOSPHATASE-RELATED"/>
    <property type="match status" value="1"/>
</dbReference>
<dbReference type="Proteomes" id="UP000002593">
    <property type="component" value="Chromosome"/>
</dbReference>
<dbReference type="GO" id="GO:0046872">
    <property type="term" value="F:metal ion binding"/>
    <property type="evidence" value="ECO:0007669"/>
    <property type="project" value="UniProtKB-KW"/>
</dbReference>
<feature type="binding site" evidence="1">
    <location>
        <position position="94"/>
    </location>
    <ligand>
        <name>Mg(2+)</name>
        <dbReference type="ChEBI" id="CHEBI:18420"/>
        <label>1</label>
        <note>catalytic</note>
    </ligand>
</feature>
<protein>
    <submittedName>
        <fullName evidence="2">Inositol-1-monophosphatase</fullName>
    </submittedName>
</protein>
<dbReference type="AlphaFoldDB" id="A2BKY6"/>
<dbReference type="KEGG" id="hbu:Hbut_0794"/>
<evidence type="ECO:0000256" key="1">
    <source>
        <dbReference type="PIRSR" id="PIRSR600760-2"/>
    </source>
</evidence>
<keyword evidence="1" id="KW-0460">Magnesium</keyword>
<dbReference type="OrthoDB" id="58111at2157"/>
<accession>A2BKY6</accession>
<dbReference type="eggNOG" id="arCOG01349">
    <property type="taxonomic scope" value="Archaea"/>
</dbReference>
<dbReference type="PANTHER" id="PTHR20854">
    <property type="entry name" value="INOSITOL MONOPHOSPHATASE"/>
    <property type="match status" value="1"/>
</dbReference>
<keyword evidence="1" id="KW-0479">Metal-binding</keyword>
<organism evidence="2 3">
    <name type="scientific">Hyperthermus butylicus (strain DSM 5456 / JCM 9403 / PLM1-5)</name>
    <dbReference type="NCBI Taxonomy" id="415426"/>
    <lineage>
        <taxon>Archaea</taxon>
        <taxon>Thermoproteota</taxon>
        <taxon>Thermoprotei</taxon>
        <taxon>Desulfurococcales</taxon>
        <taxon>Pyrodictiaceae</taxon>
        <taxon>Hyperthermus</taxon>
    </lineage>
</organism>
<sequence length="294" mass="31586">MELPERRSLEDLRRLAVRVAGEAAAFLRDRFGIEEVLHVVTVHEHDSDEGMRIDVESERNIVELLHAEGFRGIFVGEESGVVKLGNDPLLVVADPLDGSKNYASLIPWSAVSIAIALVENGDARLSSIVAGAIAPVFPWPILSFARGHGAFEGGARVKLQQNDRLVLAYVETPEQARAVHSYLALTGDKRSVRALGSASLEIAWAGMGRAELFVDVRGRLRTVDVAAAVWFAAEAGAKVIVERSDVSLLSIERVGSVVVTASSTAWSRILEALRSSGFTGLASKTPLSTWGKPA</sequence>
<dbReference type="GO" id="GO:0007165">
    <property type="term" value="P:signal transduction"/>
    <property type="evidence" value="ECO:0007669"/>
    <property type="project" value="TreeGrafter"/>
</dbReference>